<dbReference type="InterPro" id="IPR029068">
    <property type="entry name" value="Glyas_Bleomycin-R_OHBP_Dase"/>
</dbReference>
<gene>
    <name evidence="2" type="ORF">SAMN05661030_3892</name>
</gene>
<reference evidence="3" key="1">
    <citation type="submission" date="2016-10" db="EMBL/GenBank/DDBJ databases">
        <authorList>
            <person name="Varghese N."/>
            <person name="Submissions S."/>
        </authorList>
    </citation>
    <scope>NUCLEOTIDE SEQUENCE [LARGE SCALE GENOMIC DNA]</scope>
    <source>
        <strain evidence="3">DSM 45962</strain>
    </source>
</reference>
<dbReference type="PROSITE" id="PS51819">
    <property type="entry name" value="VOC"/>
    <property type="match status" value="1"/>
</dbReference>
<dbReference type="EMBL" id="FOMD01000005">
    <property type="protein sequence ID" value="SFD65087.1"/>
    <property type="molecule type" value="Genomic_DNA"/>
</dbReference>
<dbReference type="PANTHER" id="PTHR43279">
    <property type="entry name" value="CATECHOL-2,3-DIOXYGENASE"/>
    <property type="match status" value="1"/>
</dbReference>
<feature type="domain" description="VOC" evidence="1">
    <location>
        <begin position="7"/>
        <end position="128"/>
    </location>
</feature>
<dbReference type="PANTHER" id="PTHR43279:SF1">
    <property type="entry name" value="CATECHOL-2,3-DIOXYGENASE"/>
    <property type="match status" value="1"/>
</dbReference>
<dbReference type="Gene3D" id="3.10.180.10">
    <property type="entry name" value="2,3-Dihydroxybiphenyl 1,2-Dioxygenase, domain 1"/>
    <property type="match status" value="1"/>
</dbReference>
<dbReference type="InterPro" id="IPR037523">
    <property type="entry name" value="VOC_core"/>
</dbReference>
<keyword evidence="2" id="KW-0223">Dioxygenase</keyword>
<dbReference type="AlphaFoldDB" id="A0A1I1U2N9"/>
<dbReference type="InterPro" id="IPR004360">
    <property type="entry name" value="Glyas_Fos-R_dOase_dom"/>
</dbReference>
<dbReference type="GO" id="GO:0051213">
    <property type="term" value="F:dioxygenase activity"/>
    <property type="evidence" value="ECO:0007669"/>
    <property type="project" value="UniProtKB-KW"/>
</dbReference>
<evidence type="ECO:0000313" key="2">
    <source>
        <dbReference type="EMBL" id="SFD65087.1"/>
    </source>
</evidence>
<sequence length="174" mass="18838">MTIAAVRLNHAVLFVSDLPRAIDFWTGAFGMTVAATEPRADAAFLRLDRSGNHHDLGLFGIGAGAPPRARGTVGLYHLAWQVDTVEDLEQARLTLAERNAYTGESSHGATKSVYGIDPDGNEFEVMWMLPREDWGAYADAAPVDRLDLAEEIRRWGGVGTAGHLQPGPAEPSTR</sequence>
<protein>
    <submittedName>
        <fullName evidence="2">Glyoxalase/Bleomycin resistance protein/Dioxygenase superfamily protein</fullName>
    </submittedName>
</protein>
<dbReference type="RefSeq" id="WP_091563520.1">
    <property type="nucleotide sequence ID" value="NZ_BNAC01000001.1"/>
</dbReference>
<keyword evidence="2" id="KW-0560">Oxidoreductase</keyword>
<dbReference type="Proteomes" id="UP000199022">
    <property type="component" value="Unassembled WGS sequence"/>
</dbReference>
<accession>A0A1I1U2N9</accession>
<keyword evidence="3" id="KW-1185">Reference proteome</keyword>
<evidence type="ECO:0000259" key="1">
    <source>
        <dbReference type="PROSITE" id="PS51819"/>
    </source>
</evidence>
<proteinExistence type="predicted"/>
<organism evidence="2 3">
    <name type="scientific">Klenkia taihuensis</name>
    <dbReference type="NCBI Taxonomy" id="1225127"/>
    <lineage>
        <taxon>Bacteria</taxon>
        <taxon>Bacillati</taxon>
        <taxon>Actinomycetota</taxon>
        <taxon>Actinomycetes</taxon>
        <taxon>Geodermatophilales</taxon>
        <taxon>Geodermatophilaceae</taxon>
        <taxon>Klenkia</taxon>
    </lineage>
</organism>
<dbReference type="Pfam" id="PF00903">
    <property type="entry name" value="Glyoxalase"/>
    <property type="match status" value="1"/>
</dbReference>
<evidence type="ECO:0000313" key="3">
    <source>
        <dbReference type="Proteomes" id="UP000199022"/>
    </source>
</evidence>
<name>A0A1I1U2N9_9ACTN</name>
<dbReference type="STRING" id="1225127.SAMN05661030_3892"/>
<dbReference type="OrthoDB" id="317332at2"/>
<dbReference type="SUPFAM" id="SSF54593">
    <property type="entry name" value="Glyoxalase/Bleomycin resistance protein/Dihydroxybiphenyl dioxygenase"/>
    <property type="match status" value="1"/>
</dbReference>